<feature type="compositionally biased region" description="Pro residues" evidence="1">
    <location>
        <begin position="222"/>
        <end position="232"/>
    </location>
</feature>
<organism evidence="3 4">
    <name type="scientific">Coniochaeta ligniaria NRRL 30616</name>
    <dbReference type="NCBI Taxonomy" id="1408157"/>
    <lineage>
        <taxon>Eukaryota</taxon>
        <taxon>Fungi</taxon>
        <taxon>Dikarya</taxon>
        <taxon>Ascomycota</taxon>
        <taxon>Pezizomycotina</taxon>
        <taxon>Sordariomycetes</taxon>
        <taxon>Sordariomycetidae</taxon>
        <taxon>Coniochaetales</taxon>
        <taxon>Coniochaetaceae</taxon>
        <taxon>Coniochaeta</taxon>
    </lineage>
</organism>
<feature type="compositionally biased region" description="Polar residues" evidence="1">
    <location>
        <begin position="308"/>
        <end position="321"/>
    </location>
</feature>
<dbReference type="AlphaFoldDB" id="A0A1J7IXL4"/>
<evidence type="ECO:0000256" key="1">
    <source>
        <dbReference type="SAM" id="MobiDB-lite"/>
    </source>
</evidence>
<dbReference type="STRING" id="1408157.A0A1J7IXL4"/>
<evidence type="ECO:0000313" key="4">
    <source>
        <dbReference type="Proteomes" id="UP000182658"/>
    </source>
</evidence>
<evidence type="ECO:0008006" key="5">
    <source>
        <dbReference type="Google" id="ProtNLM"/>
    </source>
</evidence>
<dbReference type="InParanoid" id="A0A1J7IXL4"/>
<keyword evidence="2" id="KW-0732">Signal</keyword>
<feature type="region of interest" description="Disordered" evidence="1">
    <location>
        <begin position="53"/>
        <end position="73"/>
    </location>
</feature>
<gene>
    <name evidence="3" type="ORF">CONLIGDRAFT_250701</name>
</gene>
<feature type="compositionally biased region" description="Low complexity" evidence="1">
    <location>
        <begin position="323"/>
        <end position="333"/>
    </location>
</feature>
<dbReference type="EMBL" id="KV875095">
    <property type="protein sequence ID" value="OIW32045.1"/>
    <property type="molecule type" value="Genomic_DNA"/>
</dbReference>
<proteinExistence type="predicted"/>
<feature type="region of interest" description="Disordered" evidence="1">
    <location>
        <begin position="308"/>
        <end position="351"/>
    </location>
</feature>
<dbReference type="OrthoDB" id="9992527at2759"/>
<feature type="region of interest" description="Disordered" evidence="1">
    <location>
        <begin position="201"/>
        <end position="251"/>
    </location>
</feature>
<dbReference type="Proteomes" id="UP000182658">
    <property type="component" value="Unassembled WGS sequence"/>
</dbReference>
<sequence length="351" mass="39105">MIPHWPQMQNILSLLMAMMWGQDDDGIDLFFTSSTKPYEKLMEPWQVIDPLKEKDPKLRSTAGPQRPVGPADKDPDDIYKVLWHILSMIGPGEKYPKKATILILTDGVWPRSNQQVVAEAISLWLRRMSTVVDGAAQAVLYDRYYSIQFVQLGDDPEGTRALEYLDDDLPTKYSVPDVIDVEPANGNVLKMVMGSLDDIWDEKPQSSVNNVSPKPETSSARPEPPTSPPAPLPHQYITQRTGTGSTWNTAARGTGYAEPIYEEPEMHYTAQPTRQQGYPVQRTSPPAPPGPNYAGLGLPFHPYGFQQQPQRTMTGQTSGYRLSTPPEETTPSRPQRRRDTGGGFGGTMGQH</sequence>
<accession>A0A1J7IXL4</accession>
<feature type="chain" id="PRO_5012453330" description="VWFA domain-containing protein" evidence="2">
    <location>
        <begin position="22"/>
        <end position="351"/>
    </location>
</feature>
<reference evidence="3 4" key="1">
    <citation type="submission" date="2016-10" db="EMBL/GenBank/DDBJ databases">
        <title>Draft genome sequence of Coniochaeta ligniaria NRRL30616, a lignocellulolytic fungus for bioabatement of inhibitors in plant biomass hydrolysates.</title>
        <authorList>
            <consortium name="DOE Joint Genome Institute"/>
            <person name="Jimenez D.J."/>
            <person name="Hector R.E."/>
            <person name="Riley R."/>
            <person name="Sun H."/>
            <person name="Grigoriev I.V."/>
            <person name="Van Elsas J.D."/>
            <person name="Nichols N.N."/>
        </authorList>
    </citation>
    <scope>NUCLEOTIDE SEQUENCE [LARGE SCALE GENOMIC DNA]</scope>
    <source>
        <strain evidence="3 4">NRRL 30616</strain>
    </source>
</reference>
<feature type="compositionally biased region" description="Gly residues" evidence="1">
    <location>
        <begin position="341"/>
        <end position="351"/>
    </location>
</feature>
<evidence type="ECO:0000256" key="2">
    <source>
        <dbReference type="SAM" id="SignalP"/>
    </source>
</evidence>
<feature type="compositionally biased region" description="Polar residues" evidence="1">
    <location>
        <begin position="236"/>
        <end position="251"/>
    </location>
</feature>
<protein>
    <recommendedName>
        <fullName evidence="5">VWFA domain-containing protein</fullName>
    </recommendedName>
</protein>
<keyword evidence="4" id="KW-1185">Reference proteome</keyword>
<name>A0A1J7IXL4_9PEZI</name>
<evidence type="ECO:0000313" key="3">
    <source>
        <dbReference type="EMBL" id="OIW32045.1"/>
    </source>
</evidence>
<feature type="signal peptide" evidence="2">
    <location>
        <begin position="1"/>
        <end position="21"/>
    </location>
</feature>